<dbReference type="PROSITE" id="PS00671">
    <property type="entry name" value="D_2_HYDROXYACID_DH_3"/>
    <property type="match status" value="1"/>
</dbReference>
<dbReference type="SUPFAM" id="SSF51735">
    <property type="entry name" value="NAD(P)-binding Rossmann-fold domains"/>
    <property type="match status" value="1"/>
</dbReference>
<evidence type="ECO:0000256" key="3">
    <source>
        <dbReference type="ARBA" id="ARBA00023027"/>
    </source>
</evidence>
<evidence type="ECO:0000259" key="4">
    <source>
        <dbReference type="Pfam" id="PF02826"/>
    </source>
</evidence>
<keyword evidence="3" id="KW-0520">NAD</keyword>
<dbReference type="SUPFAM" id="SSF52283">
    <property type="entry name" value="Formate/glycerate dehydrogenase catalytic domain-like"/>
    <property type="match status" value="1"/>
</dbReference>
<dbReference type="InterPro" id="IPR006140">
    <property type="entry name" value="D-isomer_DH_NAD-bd"/>
</dbReference>
<dbReference type="Gene3D" id="3.40.50.720">
    <property type="entry name" value="NAD(P)-binding Rossmann-like Domain"/>
    <property type="match status" value="2"/>
</dbReference>
<dbReference type="InterPro" id="IPR029753">
    <property type="entry name" value="D-isomer_DH_CS"/>
</dbReference>
<reference evidence="5 6" key="1">
    <citation type="journal article" date="2015" name="Genome Announc.">
        <title>Draft Genome Sequence of Mycobacterium obuense Strain UC1, Isolated from Patient Sputum.</title>
        <authorList>
            <person name="Greninger A.L."/>
            <person name="Cunningham G."/>
            <person name="Hsu E.D."/>
            <person name="Yu J.M."/>
            <person name="Chiu C.Y."/>
            <person name="Miller S."/>
        </authorList>
    </citation>
    <scope>NUCLEOTIDE SEQUENCE [LARGE SCALE GENOMIC DNA]</scope>
    <source>
        <strain evidence="5 6">UC1</strain>
    </source>
</reference>
<keyword evidence="2" id="KW-0560">Oxidoreductase</keyword>
<dbReference type="InterPro" id="IPR029752">
    <property type="entry name" value="D-isomer_DH_CS1"/>
</dbReference>
<dbReference type="GO" id="GO:0016616">
    <property type="term" value="F:oxidoreductase activity, acting on the CH-OH group of donors, NAD or NADP as acceptor"/>
    <property type="evidence" value="ECO:0007669"/>
    <property type="project" value="InterPro"/>
</dbReference>
<keyword evidence="6" id="KW-1185">Reference proteome</keyword>
<dbReference type="InterPro" id="IPR050857">
    <property type="entry name" value="D-2-hydroxyacid_DH"/>
</dbReference>
<dbReference type="PROSITE" id="PS00065">
    <property type="entry name" value="D_2_HYDROXYACID_DH_1"/>
    <property type="match status" value="1"/>
</dbReference>
<dbReference type="EMBL" id="LAUZ02000097">
    <property type="protein sequence ID" value="KKE99563.1"/>
    <property type="molecule type" value="Genomic_DNA"/>
</dbReference>
<comment type="similarity">
    <text evidence="1">Belongs to the D-isomer specific 2-hydroxyacid dehydrogenase family.</text>
</comment>
<evidence type="ECO:0000313" key="5">
    <source>
        <dbReference type="EMBL" id="KKE99563.1"/>
    </source>
</evidence>
<dbReference type="PATRIC" id="fig|1807.13.peg.5315"/>
<dbReference type="GO" id="GO:0051287">
    <property type="term" value="F:NAD binding"/>
    <property type="evidence" value="ECO:0007669"/>
    <property type="project" value="InterPro"/>
</dbReference>
<dbReference type="PANTHER" id="PTHR42789">
    <property type="entry name" value="D-ISOMER SPECIFIC 2-HYDROXYACID DEHYDROGENASE FAMILY PROTEIN (AFU_ORTHOLOGUE AFUA_6G10090)"/>
    <property type="match status" value="1"/>
</dbReference>
<dbReference type="Proteomes" id="UP000034150">
    <property type="component" value="Unassembled WGS sequence"/>
</dbReference>
<dbReference type="STRING" id="1807.MOBUDSM44075_00162"/>
<dbReference type="RefSeq" id="WP_046365454.1">
    <property type="nucleotide sequence ID" value="NZ_CALTXN010000002.1"/>
</dbReference>
<dbReference type="CDD" id="cd12169">
    <property type="entry name" value="PGDH_like_1"/>
    <property type="match status" value="1"/>
</dbReference>
<proteinExistence type="inferred from homology"/>
<organism evidence="5 6">
    <name type="scientific">Mycolicibacterium obuense</name>
    <dbReference type="NCBI Taxonomy" id="1807"/>
    <lineage>
        <taxon>Bacteria</taxon>
        <taxon>Bacillati</taxon>
        <taxon>Actinomycetota</taxon>
        <taxon>Actinomycetes</taxon>
        <taxon>Mycobacteriales</taxon>
        <taxon>Mycobacteriaceae</taxon>
        <taxon>Mycolicibacterium</taxon>
    </lineage>
</organism>
<evidence type="ECO:0000256" key="1">
    <source>
        <dbReference type="ARBA" id="ARBA00005854"/>
    </source>
</evidence>
<comment type="caution">
    <text evidence="5">The sequence shown here is derived from an EMBL/GenBank/DDBJ whole genome shotgun (WGS) entry which is preliminary data.</text>
</comment>
<feature type="domain" description="D-isomer specific 2-hydroxyacid dehydrogenase NAD-binding" evidence="4">
    <location>
        <begin position="121"/>
        <end position="293"/>
    </location>
</feature>
<dbReference type="AlphaFoldDB" id="A0A0M2JXB9"/>
<evidence type="ECO:0000256" key="2">
    <source>
        <dbReference type="ARBA" id="ARBA00023002"/>
    </source>
</evidence>
<gene>
    <name evidence="5" type="ORF">WN67_23385</name>
</gene>
<sequence>MSTPESSPRTRIAVLDDYQGVALSSADWSPVTARADVTTFSDHLSDEDELVARLAPFDVVFVMRERTPLPRAVLERLPRLKMIASTGPANASIDMAAAQELGIHVSGTGGSVASTVELTWALILATSRHLVAESRSIADGGWQTTVGTELDRRVLGVLGLGRIGSRVARIGAAFGMDVVAWSQNLTADAAAAAGVRYLPRADFFATADVLTVHLRLSERSRGLIGAAELAAMKPTALLINTSRGPIVDEAALIDALGSGVIAGAGLDVFDTEPLPAGHPLRTMPTVTATPHIGYVADRPYRIFFRDAVAAIAEWLDGRASSPG</sequence>
<dbReference type="FunFam" id="3.40.50.720:FF:000203">
    <property type="entry name" value="D-3-phosphoglycerate dehydrogenase (SerA)"/>
    <property type="match status" value="1"/>
</dbReference>
<dbReference type="OrthoDB" id="117809at2"/>
<protein>
    <submittedName>
        <fullName evidence="5">2-hydroxyacid dehydrogenase</fullName>
    </submittedName>
</protein>
<evidence type="ECO:0000313" key="6">
    <source>
        <dbReference type="Proteomes" id="UP000034150"/>
    </source>
</evidence>
<name>A0A0M2JXB9_9MYCO</name>
<accession>A0A0M2JXB9</accession>
<dbReference type="Pfam" id="PF02826">
    <property type="entry name" value="2-Hacid_dh_C"/>
    <property type="match status" value="1"/>
</dbReference>
<dbReference type="PANTHER" id="PTHR42789:SF1">
    <property type="entry name" value="D-ISOMER SPECIFIC 2-HYDROXYACID DEHYDROGENASE FAMILY PROTEIN (AFU_ORTHOLOGUE AFUA_6G10090)"/>
    <property type="match status" value="1"/>
</dbReference>
<dbReference type="InterPro" id="IPR036291">
    <property type="entry name" value="NAD(P)-bd_dom_sf"/>
</dbReference>